<evidence type="ECO:0000313" key="1">
    <source>
        <dbReference type="EMBL" id="RDU39149.1"/>
    </source>
</evidence>
<proteinExistence type="predicted"/>
<sequence length="229" mass="26748">MIMEEKRMTKHKFGGPWTRLKLAILQDYLGFFTRALSKTPFKLHYADAFAGTGKQSFENESDQGAFFEHEDMEGSARIALNIEPPFDGYHFNDLSKKHYEALKELLTEYPDKQPVTTITNLDANDFVKRFCSSLRSNDRAILFIDPYNTELNWKTLTYVARSNRIDLWLLFPISALMRMTPTDSERLDPTWVNTINRLLGTDKWLDALYKPKPEPINGWMHSTNRSRNR</sequence>
<dbReference type="SUPFAM" id="SSF53335">
    <property type="entry name" value="S-adenosyl-L-methionine-dependent methyltransferases"/>
    <property type="match status" value="1"/>
</dbReference>
<dbReference type="InterPro" id="IPR029063">
    <property type="entry name" value="SAM-dependent_MTases_sf"/>
</dbReference>
<dbReference type="InterPro" id="IPR031009">
    <property type="entry name" value="Tcm_partner"/>
</dbReference>
<protein>
    <submittedName>
        <fullName evidence="1">Three-Cys-motif partner protein TcmP</fullName>
    </submittedName>
</protein>
<dbReference type="Proteomes" id="UP000256431">
    <property type="component" value="Unassembled WGS sequence"/>
</dbReference>
<reference evidence="1 2" key="1">
    <citation type="submission" date="2018-08" db="EMBL/GenBank/DDBJ databases">
        <title>Genome sequence of Marinobacter flavimaris KCTC 12185.</title>
        <authorList>
            <person name="Chun J."/>
            <person name="Kim B.-Y."/>
            <person name="Choi S.-B."/>
            <person name="Kwak M.-J."/>
        </authorList>
    </citation>
    <scope>NUCLEOTIDE SEQUENCE [LARGE SCALE GENOMIC DNA]</scope>
    <source>
        <strain evidence="1 2">KCTC 12185</strain>
    </source>
</reference>
<accession>A0A3D8GY88</accession>
<organism evidence="1 2">
    <name type="scientific">Marinobacter flavimaris</name>
    <dbReference type="NCBI Taxonomy" id="262076"/>
    <lineage>
        <taxon>Bacteria</taxon>
        <taxon>Pseudomonadati</taxon>
        <taxon>Pseudomonadota</taxon>
        <taxon>Gammaproteobacteria</taxon>
        <taxon>Pseudomonadales</taxon>
        <taxon>Marinobacteraceae</taxon>
        <taxon>Marinobacter</taxon>
    </lineage>
</organism>
<dbReference type="RefSeq" id="WP_104272330.1">
    <property type="nucleotide sequence ID" value="NZ_PSSW01000017.1"/>
</dbReference>
<dbReference type="AlphaFoldDB" id="A0A3D8GY88"/>
<name>A0A3D8GY88_9GAMM</name>
<dbReference type="NCBIfam" id="TIGR04474">
    <property type="entry name" value="tcm_partner"/>
    <property type="match status" value="1"/>
</dbReference>
<keyword evidence="2" id="KW-1185">Reference proteome</keyword>
<gene>
    <name evidence="1" type="ORF">DXI23_19920</name>
</gene>
<comment type="caution">
    <text evidence="1">The sequence shown here is derived from an EMBL/GenBank/DDBJ whole genome shotgun (WGS) entry which is preliminary data.</text>
</comment>
<evidence type="ECO:0000313" key="2">
    <source>
        <dbReference type="Proteomes" id="UP000256431"/>
    </source>
</evidence>
<dbReference type="EMBL" id="QRDH01000016">
    <property type="protein sequence ID" value="RDU39149.1"/>
    <property type="molecule type" value="Genomic_DNA"/>
</dbReference>